<feature type="domain" description="C2H2-type" evidence="9">
    <location>
        <begin position="132"/>
        <end position="159"/>
    </location>
</feature>
<feature type="domain" description="C2H2-type" evidence="9">
    <location>
        <begin position="160"/>
        <end position="187"/>
    </location>
</feature>
<dbReference type="EMBL" id="NEVH01016288">
    <property type="protein sequence ID" value="PNF26365.1"/>
    <property type="molecule type" value="Genomic_DNA"/>
</dbReference>
<dbReference type="GO" id="GO:0006355">
    <property type="term" value="P:regulation of DNA-templated transcription"/>
    <property type="evidence" value="ECO:0007669"/>
    <property type="project" value="UniProtKB-ARBA"/>
</dbReference>
<keyword evidence="4 7" id="KW-0863">Zinc-finger</keyword>
<dbReference type="PROSITE" id="PS50157">
    <property type="entry name" value="ZINC_FINGER_C2H2_2"/>
    <property type="match status" value="3"/>
</dbReference>
<evidence type="ECO:0000256" key="5">
    <source>
        <dbReference type="ARBA" id="ARBA00022833"/>
    </source>
</evidence>
<dbReference type="STRING" id="105785.A0A2J7QCR7"/>
<dbReference type="InterPro" id="IPR036236">
    <property type="entry name" value="Znf_C2H2_sf"/>
</dbReference>
<reference evidence="10 11" key="1">
    <citation type="submission" date="2017-12" db="EMBL/GenBank/DDBJ databases">
        <title>Hemimetabolous genomes reveal molecular basis of termite eusociality.</title>
        <authorList>
            <person name="Harrison M.C."/>
            <person name="Jongepier E."/>
            <person name="Robertson H.M."/>
            <person name="Arning N."/>
            <person name="Bitard-Feildel T."/>
            <person name="Chao H."/>
            <person name="Childers C.P."/>
            <person name="Dinh H."/>
            <person name="Doddapaneni H."/>
            <person name="Dugan S."/>
            <person name="Gowin J."/>
            <person name="Greiner C."/>
            <person name="Han Y."/>
            <person name="Hu H."/>
            <person name="Hughes D.S.T."/>
            <person name="Huylmans A.-K."/>
            <person name="Kemena C."/>
            <person name="Kremer L.P.M."/>
            <person name="Lee S.L."/>
            <person name="Lopez-Ezquerra A."/>
            <person name="Mallet L."/>
            <person name="Monroy-Kuhn J.M."/>
            <person name="Moser A."/>
            <person name="Murali S.C."/>
            <person name="Muzny D.M."/>
            <person name="Otani S."/>
            <person name="Piulachs M.-D."/>
            <person name="Poelchau M."/>
            <person name="Qu J."/>
            <person name="Schaub F."/>
            <person name="Wada-Katsumata A."/>
            <person name="Worley K.C."/>
            <person name="Xie Q."/>
            <person name="Ylla G."/>
            <person name="Poulsen M."/>
            <person name="Gibbs R.A."/>
            <person name="Schal C."/>
            <person name="Richards S."/>
            <person name="Belles X."/>
            <person name="Korb J."/>
            <person name="Bornberg-Bauer E."/>
        </authorList>
    </citation>
    <scope>NUCLEOTIDE SEQUENCE [LARGE SCALE GENOMIC DNA]</scope>
    <source>
        <tissue evidence="10">Whole body</tissue>
    </source>
</reference>
<keyword evidence="11" id="KW-1185">Reference proteome</keyword>
<dbReference type="GO" id="GO:0005634">
    <property type="term" value="C:nucleus"/>
    <property type="evidence" value="ECO:0007669"/>
    <property type="project" value="UniProtKB-SubCell"/>
</dbReference>
<evidence type="ECO:0000256" key="3">
    <source>
        <dbReference type="ARBA" id="ARBA00022737"/>
    </source>
</evidence>
<sequence length="256" mass="29086">MVLQNSTDILKVEPGSSNETYPASSHEGTQVRDKKVEVSNAQEVEDPLLISLPGIKAKHEYCMDFLKPEPGLSSEACPTSSHDGNQIIDIKVEVSDTQDVEDPLLITLPEIKAEHEIIQNADQLMHGEDHPYSCNLCHKSFGTQRKLKRHEHVHNGKRQYSCPSCSKSLGTKRDLKRHQRIHSGDRPYSCDVCNKAFTMKSDLKRHQRIHIGDRPFSCDVCNCFVLTLLYHIGHQVPGLTKTEIPITVKFLWWRLI</sequence>
<dbReference type="GO" id="GO:0008270">
    <property type="term" value="F:zinc ion binding"/>
    <property type="evidence" value="ECO:0007669"/>
    <property type="project" value="UniProtKB-KW"/>
</dbReference>
<dbReference type="FunFam" id="3.30.160.60:FF:000624">
    <property type="entry name" value="zinc finger protein 697"/>
    <property type="match status" value="1"/>
</dbReference>
<protein>
    <recommendedName>
        <fullName evidence="9">C2H2-type domain-containing protein</fullName>
    </recommendedName>
</protein>
<gene>
    <name evidence="10" type="ORF">B7P43_G01771</name>
</gene>
<dbReference type="Gene3D" id="3.30.160.60">
    <property type="entry name" value="Classic Zinc Finger"/>
    <property type="match status" value="3"/>
</dbReference>
<evidence type="ECO:0000256" key="6">
    <source>
        <dbReference type="ARBA" id="ARBA00023242"/>
    </source>
</evidence>
<evidence type="ECO:0000313" key="11">
    <source>
        <dbReference type="Proteomes" id="UP000235965"/>
    </source>
</evidence>
<dbReference type="PANTHER" id="PTHR16515">
    <property type="entry name" value="PR DOMAIN ZINC FINGER PROTEIN"/>
    <property type="match status" value="1"/>
</dbReference>
<dbReference type="InterPro" id="IPR050331">
    <property type="entry name" value="Zinc_finger"/>
</dbReference>
<evidence type="ECO:0000259" key="9">
    <source>
        <dbReference type="PROSITE" id="PS50157"/>
    </source>
</evidence>
<comment type="subcellular location">
    <subcellularLocation>
        <location evidence="1">Nucleus</location>
    </subcellularLocation>
</comment>
<feature type="domain" description="C2H2-type" evidence="9">
    <location>
        <begin position="188"/>
        <end position="215"/>
    </location>
</feature>
<feature type="compositionally biased region" description="Polar residues" evidence="8">
    <location>
        <begin position="15"/>
        <end position="28"/>
    </location>
</feature>
<evidence type="ECO:0000256" key="7">
    <source>
        <dbReference type="PROSITE-ProRule" id="PRU00042"/>
    </source>
</evidence>
<accession>A0A2J7QCR7</accession>
<dbReference type="PANTHER" id="PTHR16515:SF66">
    <property type="entry name" value="C2H2-TYPE DOMAIN-CONTAINING PROTEIN"/>
    <property type="match status" value="1"/>
</dbReference>
<dbReference type="InParanoid" id="A0A2J7QCR7"/>
<keyword evidence="2" id="KW-0479">Metal-binding</keyword>
<keyword evidence="3" id="KW-0677">Repeat</keyword>
<feature type="region of interest" description="Disordered" evidence="8">
    <location>
        <begin position="1"/>
        <end position="33"/>
    </location>
</feature>
<dbReference type="AlphaFoldDB" id="A0A2J7QCR7"/>
<organism evidence="10 11">
    <name type="scientific">Cryptotermes secundus</name>
    <dbReference type="NCBI Taxonomy" id="105785"/>
    <lineage>
        <taxon>Eukaryota</taxon>
        <taxon>Metazoa</taxon>
        <taxon>Ecdysozoa</taxon>
        <taxon>Arthropoda</taxon>
        <taxon>Hexapoda</taxon>
        <taxon>Insecta</taxon>
        <taxon>Pterygota</taxon>
        <taxon>Neoptera</taxon>
        <taxon>Polyneoptera</taxon>
        <taxon>Dictyoptera</taxon>
        <taxon>Blattodea</taxon>
        <taxon>Blattoidea</taxon>
        <taxon>Termitoidae</taxon>
        <taxon>Kalotermitidae</taxon>
        <taxon>Cryptotermitinae</taxon>
        <taxon>Cryptotermes</taxon>
    </lineage>
</organism>
<proteinExistence type="predicted"/>
<evidence type="ECO:0000256" key="4">
    <source>
        <dbReference type="ARBA" id="ARBA00022771"/>
    </source>
</evidence>
<dbReference type="PROSITE" id="PS00028">
    <property type="entry name" value="ZINC_FINGER_C2H2_1"/>
    <property type="match status" value="3"/>
</dbReference>
<evidence type="ECO:0000256" key="1">
    <source>
        <dbReference type="ARBA" id="ARBA00004123"/>
    </source>
</evidence>
<dbReference type="InterPro" id="IPR013087">
    <property type="entry name" value="Znf_C2H2_type"/>
</dbReference>
<comment type="caution">
    <text evidence="10">The sequence shown here is derived from an EMBL/GenBank/DDBJ whole genome shotgun (WGS) entry which is preliminary data.</text>
</comment>
<dbReference type="SMART" id="SM00355">
    <property type="entry name" value="ZnF_C2H2"/>
    <property type="match status" value="3"/>
</dbReference>
<dbReference type="Proteomes" id="UP000235965">
    <property type="component" value="Unassembled WGS sequence"/>
</dbReference>
<dbReference type="OrthoDB" id="1095242at2759"/>
<keyword evidence="5" id="KW-0862">Zinc</keyword>
<dbReference type="Pfam" id="PF00096">
    <property type="entry name" value="zf-C2H2"/>
    <property type="match status" value="3"/>
</dbReference>
<dbReference type="FunFam" id="3.30.160.60:FF:002343">
    <property type="entry name" value="Zinc finger protein 33A"/>
    <property type="match status" value="1"/>
</dbReference>
<name>A0A2J7QCR7_9NEOP</name>
<keyword evidence="6" id="KW-0539">Nucleus</keyword>
<evidence type="ECO:0000313" key="10">
    <source>
        <dbReference type="EMBL" id="PNF26365.1"/>
    </source>
</evidence>
<evidence type="ECO:0000256" key="2">
    <source>
        <dbReference type="ARBA" id="ARBA00022723"/>
    </source>
</evidence>
<evidence type="ECO:0000256" key="8">
    <source>
        <dbReference type="SAM" id="MobiDB-lite"/>
    </source>
</evidence>
<dbReference type="SUPFAM" id="SSF57667">
    <property type="entry name" value="beta-beta-alpha zinc fingers"/>
    <property type="match status" value="2"/>
</dbReference>